<dbReference type="InterPro" id="IPR004368">
    <property type="entry name" value="TIF_IF1"/>
</dbReference>
<dbReference type="Gene3D" id="2.40.50.140">
    <property type="entry name" value="Nucleic acid-binding proteins"/>
    <property type="match status" value="1"/>
</dbReference>
<dbReference type="SUPFAM" id="SSF50249">
    <property type="entry name" value="Nucleic acid-binding proteins"/>
    <property type="match status" value="1"/>
</dbReference>
<dbReference type="GO" id="GO:0043022">
    <property type="term" value="F:ribosome binding"/>
    <property type="evidence" value="ECO:0007669"/>
    <property type="project" value="TreeGrafter"/>
</dbReference>
<evidence type="ECO:0000256" key="2">
    <source>
        <dbReference type="ARBA" id="ARBA00010939"/>
    </source>
</evidence>
<dbReference type="PANTHER" id="PTHR33370">
    <property type="entry name" value="TRANSLATION INITIATION FACTOR IF-1, CHLOROPLASTIC"/>
    <property type="match status" value="1"/>
</dbReference>
<evidence type="ECO:0008006" key="7">
    <source>
        <dbReference type="Google" id="ProtNLM"/>
    </source>
</evidence>
<dbReference type="InterPro" id="IPR012340">
    <property type="entry name" value="NA-bd_OB-fold"/>
</dbReference>
<reference evidence="6" key="1">
    <citation type="submission" date="2023-03" db="UniProtKB">
        <authorList>
            <consortium name="EnsemblPlants"/>
        </authorList>
    </citation>
    <scope>IDENTIFICATION</scope>
</reference>
<protein>
    <recommendedName>
        <fullName evidence="7">Translation initiation factor 1</fullName>
    </recommendedName>
</protein>
<evidence type="ECO:0000256" key="1">
    <source>
        <dbReference type="ARBA" id="ARBA00003935"/>
    </source>
</evidence>
<dbReference type="GO" id="GO:0005829">
    <property type="term" value="C:cytosol"/>
    <property type="evidence" value="ECO:0007669"/>
    <property type="project" value="TreeGrafter"/>
</dbReference>
<evidence type="ECO:0000256" key="4">
    <source>
        <dbReference type="ARBA" id="ARBA00022540"/>
    </source>
</evidence>
<dbReference type="GO" id="GO:0003743">
    <property type="term" value="F:translation initiation factor activity"/>
    <property type="evidence" value="ECO:0007669"/>
    <property type="project" value="UniProtKB-KW"/>
</dbReference>
<evidence type="ECO:0000256" key="5">
    <source>
        <dbReference type="ARBA" id="ARBA00022917"/>
    </source>
</evidence>
<organism evidence="6">
    <name type="scientific">Cucumis melo</name>
    <name type="common">Muskmelon</name>
    <dbReference type="NCBI Taxonomy" id="3656"/>
    <lineage>
        <taxon>Eukaryota</taxon>
        <taxon>Viridiplantae</taxon>
        <taxon>Streptophyta</taxon>
        <taxon>Embryophyta</taxon>
        <taxon>Tracheophyta</taxon>
        <taxon>Spermatophyta</taxon>
        <taxon>Magnoliopsida</taxon>
        <taxon>eudicotyledons</taxon>
        <taxon>Gunneridae</taxon>
        <taxon>Pentapetalae</taxon>
        <taxon>rosids</taxon>
        <taxon>fabids</taxon>
        <taxon>Cucurbitales</taxon>
        <taxon>Cucurbitaceae</taxon>
        <taxon>Benincaseae</taxon>
        <taxon>Cucumis</taxon>
    </lineage>
</organism>
<comment type="function">
    <text evidence="1">One of the essential components for the initiation of protein synthesis. Stabilizes the binding of IF-2 and IF-3 on the 30S subunit to which N-formylmethionyl-tRNA(fMet) subsequently binds. Helps modulate mRNA selection, yielding the 30S pre-initiation complex (PIC). Upon addition of the 50S ribosomal subunit IF-1, IF-2 and IF-3 are released leaving the mature 70S translation initiation complex.</text>
</comment>
<name>A0A9I9EGY1_CUCME</name>
<dbReference type="Gramene" id="MELO3C033566.2.1">
    <property type="protein sequence ID" value="MELO3C033566.2.1"/>
    <property type="gene ID" value="MELO3C033566.2"/>
</dbReference>
<sequence length="71" mass="8449">MKEQKRISEGLITESLTNDMFWVCLDNEDPILGYVSGRIQHSFIHILVSCYDSTRTRRRIIYRLRNKDSND</sequence>
<keyword evidence="5" id="KW-0648">Protein biosynthesis</keyword>
<comment type="similarity">
    <text evidence="2">Belongs to the IF-1 family.</text>
</comment>
<dbReference type="EnsemblPlants" id="MELO3C033566.2.1">
    <property type="protein sequence ID" value="MELO3C033566.2.1"/>
    <property type="gene ID" value="MELO3C033566.2"/>
</dbReference>
<proteinExistence type="inferred from homology"/>
<accession>A0A9I9EGY1</accession>
<comment type="subunit">
    <text evidence="3">Component of the 30S ribosomal translation pre-initiation complex which assembles on the 30S ribosome in the order IF-2 and IF-3, IF-1 and N-formylmethionyl-tRNA(fMet); mRNA recruitment can occur at any time during PIC assembly.</text>
</comment>
<dbReference type="PANTHER" id="PTHR33370:SF1">
    <property type="entry name" value="TRANSLATION INITIATION FACTOR IF-1, CHLOROPLASTIC"/>
    <property type="match status" value="1"/>
</dbReference>
<evidence type="ECO:0000313" key="6">
    <source>
        <dbReference type="EnsemblPlants" id="MELO3C033566.2.1"/>
    </source>
</evidence>
<evidence type="ECO:0000256" key="3">
    <source>
        <dbReference type="ARBA" id="ARBA00011599"/>
    </source>
</evidence>
<keyword evidence="4" id="KW-0396">Initiation factor</keyword>
<dbReference type="AlphaFoldDB" id="A0A9I9EGY1"/>